<evidence type="ECO:0000313" key="1">
    <source>
        <dbReference type="EMBL" id="AKU16589.1"/>
    </source>
</evidence>
<dbReference type="Proteomes" id="UP000066480">
    <property type="component" value="Chromosome"/>
</dbReference>
<name>A0A0K1JIN7_9MICO</name>
<protein>
    <submittedName>
        <fullName evidence="1">Uncharacterized protein</fullName>
    </submittedName>
</protein>
<dbReference type="AlphaFoldDB" id="A0A0K1JIN7"/>
<sequence>MDHGVGTGLRCGDVNVGLALAKTAEPEDGTRARLRGRALESFENTQLDVAESLRNLVASGWAEKVNATNPKVTARHNLTVPASILGRDAA</sequence>
<dbReference type="STRING" id="571913.VV02_13175"/>
<gene>
    <name evidence="1" type="ORF">VV02_13175</name>
</gene>
<dbReference type="EMBL" id="CP011112">
    <property type="protein sequence ID" value="AKU16589.1"/>
    <property type="molecule type" value="Genomic_DNA"/>
</dbReference>
<proteinExistence type="predicted"/>
<accession>A0A0K1JIN7</accession>
<dbReference type="KEGG" id="lmoi:VV02_13175"/>
<keyword evidence="2" id="KW-1185">Reference proteome</keyword>
<organism evidence="1 2">
    <name type="scientific">Luteipulveratus mongoliensis</name>
    <dbReference type="NCBI Taxonomy" id="571913"/>
    <lineage>
        <taxon>Bacteria</taxon>
        <taxon>Bacillati</taxon>
        <taxon>Actinomycetota</taxon>
        <taxon>Actinomycetes</taxon>
        <taxon>Micrococcales</taxon>
        <taxon>Dermacoccaceae</taxon>
        <taxon>Luteipulveratus</taxon>
    </lineage>
</organism>
<evidence type="ECO:0000313" key="2">
    <source>
        <dbReference type="Proteomes" id="UP000066480"/>
    </source>
</evidence>
<dbReference type="RefSeq" id="WP_052592058.1">
    <property type="nucleotide sequence ID" value="NZ_CP011112.1"/>
</dbReference>
<reference evidence="1 2" key="1">
    <citation type="submission" date="2015-03" db="EMBL/GenBank/DDBJ databases">
        <title>Luteipulveratus halotolerans sp. nov., a novel actinobacterium (Dermacoccaceae) from Sarawak, Malaysia.</title>
        <authorList>
            <person name="Juboi H."/>
            <person name="Basik A."/>
            <person name="Shamsul S.S."/>
            <person name="Arnold P."/>
            <person name="Schmitt E.K."/>
            <person name="Sanglier J.-J."/>
            <person name="Yeo T."/>
        </authorList>
    </citation>
    <scope>NUCLEOTIDE SEQUENCE [LARGE SCALE GENOMIC DNA]</scope>
    <source>
        <strain evidence="1 2">MN07-A0370</strain>
    </source>
</reference>